<dbReference type="OrthoDB" id="809632at2759"/>
<feature type="chain" id="PRO_5040397674" description="Alcohol dehydrogenase-like C-terminal domain-containing protein" evidence="1">
    <location>
        <begin position="19"/>
        <end position="290"/>
    </location>
</feature>
<dbReference type="InterPro" id="IPR045010">
    <property type="entry name" value="MDR_fam"/>
</dbReference>
<dbReference type="InterPro" id="IPR036291">
    <property type="entry name" value="NAD(P)-bd_dom_sf"/>
</dbReference>
<evidence type="ECO:0000256" key="1">
    <source>
        <dbReference type="SAM" id="SignalP"/>
    </source>
</evidence>
<keyword evidence="4" id="KW-1185">Reference proteome</keyword>
<feature type="domain" description="Alcohol dehydrogenase-like C-terminal" evidence="2">
    <location>
        <begin position="120"/>
        <end position="242"/>
    </location>
</feature>
<dbReference type="CDD" id="cd05288">
    <property type="entry name" value="PGDH"/>
    <property type="match status" value="1"/>
</dbReference>
<dbReference type="EMBL" id="BQFW01000002">
    <property type="protein sequence ID" value="GJJ69512.1"/>
    <property type="molecule type" value="Genomic_DNA"/>
</dbReference>
<dbReference type="Pfam" id="PF00107">
    <property type="entry name" value="ADH_zinc_N"/>
    <property type="match status" value="1"/>
</dbReference>
<evidence type="ECO:0000313" key="4">
    <source>
        <dbReference type="Proteomes" id="UP000827284"/>
    </source>
</evidence>
<protein>
    <recommendedName>
        <fullName evidence="2">Alcohol dehydrogenase-like C-terminal domain-containing protein</fullName>
    </recommendedName>
</protein>
<name>A0A9P3H4C7_9FUNG</name>
<reference evidence="3" key="2">
    <citation type="journal article" date="2022" name="Microbiol. Resour. Announc.">
        <title>Whole-Genome Sequence of Entomortierella parvispora E1425, a Mucoromycotan Fungus Associated with Burkholderiaceae-Related Endosymbiotic Bacteria.</title>
        <authorList>
            <person name="Herlambang A."/>
            <person name="Guo Y."/>
            <person name="Takashima Y."/>
            <person name="Narisawa K."/>
            <person name="Ohta H."/>
            <person name="Nishizawa T."/>
        </authorList>
    </citation>
    <scope>NUCLEOTIDE SEQUENCE</scope>
    <source>
        <strain evidence="3">E1425</strain>
    </source>
</reference>
<dbReference type="PANTHER" id="PTHR43205:SF7">
    <property type="entry name" value="PROSTAGLANDIN REDUCTASE 1"/>
    <property type="match status" value="1"/>
</dbReference>
<organism evidence="3 4">
    <name type="scientific">Entomortierella parvispora</name>
    <dbReference type="NCBI Taxonomy" id="205924"/>
    <lineage>
        <taxon>Eukaryota</taxon>
        <taxon>Fungi</taxon>
        <taxon>Fungi incertae sedis</taxon>
        <taxon>Mucoromycota</taxon>
        <taxon>Mortierellomycotina</taxon>
        <taxon>Mortierellomycetes</taxon>
        <taxon>Mortierellales</taxon>
        <taxon>Mortierellaceae</taxon>
        <taxon>Entomortierella</taxon>
    </lineage>
</organism>
<feature type="signal peptide" evidence="1">
    <location>
        <begin position="1"/>
        <end position="18"/>
    </location>
</feature>
<dbReference type="SUPFAM" id="SSF50129">
    <property type="entry name" value="GroES-like"/>
    <property type="match status" value="1"/>
</dbReference>
<gene>
    <name evidence="3" type="ORF">EMPS_01858</name>
</gene>
<dbReference type="Proteomes" id="UP000827284">
    <property type="component" value="Unassembled WGS sequence"/>
</dbReference>
<dbReference type="InterPro" id="IPR011032">
    <property type="entry name" value="GroES-like_sf"/>
</dbReference>
<dbReference type="InterPro" id="IPR013149">
    <property type="entry name" value="ADH-like_C"/>
</dbReference>
<proteinExistence type="predicted"/>
<evidence type="ECO:0000259" key="2">
    <source>
        <dbReference type="Pfam" id="PF00107"/>
    </source>
</evidence>
<sequence>MSLSGLCILLLIHGAVFSGAPLERPVTGVGLGEIIDSKNPAFPTGSVVIGLGFSWEEYSKVSAANLKTFSVIPIPRNPKIALTNYLNVLGLNGLTAFAAIETLVKFKKDQVVYISSAAGPVGSFLAILAKREGVQVIGSAGSDEKVQYLLNNIGVDTAFNYKTLDAQAELKKHASDGLDIHFDLVAGESLDVTLEHMKPHAQVVAVGNVGESNAKVPYVNKNLGLIIKRSLTVNGLSAFHHLDKYPLLWEKIMPFIERGEIPAQRETVIKGSEYLDGKYHDKISVEVATL</sequence>
<dbReference type="Gene3D" id="3.40.50.720">
    <property type="entry name" value="NAD(P)-binding Rossmann-like Domain"/>
    <property type="match status" value="1"/>
</dbReference>
<dbReference type="PANTHER" id="PTHR43205">
    <property type="entry name" value="PROSTAGLANDIN REDUCTASE"/>
    <property type="match status" value="1"/>
</dbReference>
<dbReference type="SUPFAM" id="SSF51735">
    <property type="entry name" value="NAD(P)-binding Rossmann-fold domains"/>
    <property type="match status" value="1"/>
</dbReference>
<accession>A0A9P3H4C7</accession>
<reference evidence="3" key="1">
    <citation type="submission" date="2021-11" db="EMBL/GenBank/DDBJ databases">
        <authorList>
            <person name="Herlambang A."/>
            <person name="Guo Y."/>
            <person name="Takashima Y."/>
            <person name="Nishizawa T."/>
        </authorList>
    </citation>
    <scope>NUCLEOTIDE SEQUENCE</scope>
    <source>
        <strain evidence="3">E1425</strain>
    </source>
</reference>
<dbReference type="AlphaFoldDB" id="A0A9P3H4C7"/>
<dbReference type="GO" id="GO:0016628">
    <property type="term" value="F:oxidoreductase activity, acting on the CH-CH group of donors, NAD or NADP as acceptor"/>
    <property type="evidence" value="ECO:0007669"/>
    <property type="project" value="InterPro"/>
</dbReference>
<comment type="caution">
    <text evidence="3">The sequence shown here is derived from an EMBL/GenBank/DDBJ whole genome shotgun (WGS) entry which is preliminary data.</text>
</comment>
<keyword evidence="1" id="KW-0732">Signal</keyword>
<evidence type="ECO:0000313" key="3">
    <source>
        <dbReference type="EMBL" id="GJJ69512.1"/>
    </source>
</evidence>